<evidence type="ECO:0000256" key="10">
    <source>
        <dbReference type="ARBA" id="ARBA00022741"/>
    </source>
</evidence>
<keyword evidence="12" id="KW-0862">Zinc</keyword>
<evidence type="ECO:0000313" key="22">
    <source>
        <dbReference type="Proteomes" id="UP000887560"/>
    </source>
</evidence>
<name>A0A915NXX2_9BILA</name>
<dbReference type="SUPFAM" id="SSF52540">
    <property type="entry name" value="P-loop containing nucleoside triphosphate hydrolases"/>
    <property type="match status" value="1"/>
</dbReference>
<evidence type="ECO:0000256" key="4">
    <source>
        <dbReference type="ARBA" id="ARBA00010044"/>
    </source>
</evidence>
<keyword evidence="9" id="KW-0677">Repeat</keyword>
<dbReference type="InterPro" id="IPR002486">
    <property type="entry name" value="Col_cuticle_N"/>
</dbReference>
<reference evidence="23" key="1">
    <citation type="submission" date="2022-11" db="UniProtKB">
        <authorList>
            <consortium name="WormBaseParasite"/>
        </authorList>
    </citation>
    <scope>IDENTIFICATION</scope>
</reference>
<evidence type="ECO:0000256" key="1">
    <source>
        <dbReference type="ARBA" id="ARBA00001947"/>
    </source>
</evidence>
<feature type="transmembrane region" description="Helical" evidence="19">
    <location>
        <begin position="462"/>
        <end position="485"/>
    </location>
</feature>
<dbReference type="InterPro" id="IPR000642">
    <property type="entry name" value="Peptidase_M41"/>
</dbReference>
<keyword evidence="16" id="KW-0482">Metalloprotease</keyword>
<evidence type="ECO:0000256" key="6">
    <source>
        <dbReference type="ARBA" id="ARBA00022670"/>
    </source>
</evidence>
<accession>A0A915NXX2</accession>
<dbReference type="Pfam" id="PF01484">
    <property type="entry name" value="Col_cuticle_N"/>
    <property type="match status" value="1"/>
</dbReference>
<dbReference type="GO" id="GO:0004222">
    <property type="term" value="F:metalloendopeptidase activity"/>
    <property type="evidence" value="ECO:0007669"/>
    <property type="project" value="InterPro"/>
</dbReference>
<dbReference type="InterPro" id="IPR003593">
    <property type="entry name" value="AAA+_ATPase"/>
</dbReference>
<keyword evidence="8" id="KW-0479">Metal-binding</keyword>
<sequence>MKFQQLISANNAGILAIISSICSIATLCLYMPILISKIVQINEQLRIDSEEFRVLADSGWNKLQNVKAALPSAHLLFRERRQAYEQGGGGELPKAYPLHNTYAKQDAYVQGPTCAPPVTIDTSAGCRVCPHGPTGPPGEAGKPGKLGDVGPPGRDGIRGQKGPPGPKGELGPSGPKGPDGYPGTDGQRGNDATRPSAGVQKAYEVSQPKLAPPQYEAPPQPLKQSTPSPTYENAPPPAPTYEKAPPLSPLYEGQKPPGNENSGAQVQPFKAGPPNVDFGADLAIHRPATPSGRAPPSEERKIPSNPYRRLKYSPNNLTKNLSIITNKLCEKCFLEKYFLYARRVSHPKSSRPVRSYEPSNRSTKQINENQNKEFDKQNGKENDFEKAKAEFDKFDKNMKDAHKEFKQGMENLFKEKFESDKIRKDAQKEAKQTMEKLVGKEMANKLDKEVDKLFDQFKFAPFIQFCAFILLIIYVSNIVLVPNYYSKSKKQSKPVIGRAFVYPVSFSETQNTQVGVLHVPDLRKFTEQLRNKEIELNIPPERWVDISFYKPNEYLSFCLFSIGQRIRIVDPTSKEGKKNLKIKFRDVAGLHEAKREVMEIVDYLRKPQKYVQLGARLPKGALLTGPPGCGKTLLAKALAAESSVPFINVNGTEFVEMIGGLGASRVRKLFNKAKSSAPCIISSGNDEMEQTLNQLLVEMDGMDSNKGVVVVGSTNRVDMLDKALLRPGRFDRHITIDLPTLLERKELFDLYLQKIKKENLLTGVSHRLAQMTPGFSGADIKNVVNEAAIHAATAQKKMVKIADIDFALQKIVAGPEKRSRVLIKEEREIVAFHESGHALVGWLLEHTEALLRVTIIPRTSAALGFAQYSPKDRKLFTKEELFDRMCMMLGGRVAENVIFGKISTGAQNDLEKVTKQAQAMVKWYGMSELIGPISFFPGADADLRSADFTEKPYSKKLGNMIDQEIGKLVADAYYSTENLLRENKDKLEVIAKALLERETLNYEDVKRLIGPPKFGNKQVVDLPEDVLPDLPNNIESGAEKNKY</sequence>
<dbReference type="InterPro" id="IPR041569">
    <property type="entry name" value="AAA_lid_3"/>
</dbReference>
<dbReference type="Pfam" id="PF01434">
    <property type="entry name" value="Peptidase_M41"/>
    <property type="match status" value="1"/>
</dbReference>
<evidence type="ECO:0000256" key="19">
    <source>
        <dbReference type="SAM" id="Phobius"/>
    </source>
</evidence>
<dbReference type="GO" id="GO:0034982">
    <property type="term" value="P:mitochondrial protein processing"/>
    <property type="evidence" value="ECO:0007669"/>
    <property type="project" value="TreeGrafter"/>
</dbReference>
<organism evidence="22 23">
    <name type="scientific">Meloidogyne floridensis</name>
    <dbReference type="NCBI Taxonomy" id="298350"/>
    <lineage>
        <taxon>Eukaryota</taxon>
        <taxon>Metazoa</taxon>
        <taxon>Ecdysozoa</taxon>
        <taxon>Nematoda</taxon>
        <taxon>Chromadorea</taxon>
        <taxon>Rhabditida</taxon>
        <taxon>Tylenchina</taxon>
        <taxon>Tylenchomorpha</taxon>
        <taxon>Tylenchoidea</taxon>
        <taxon>Meloidogynidae</taxon>
        <taxon>Meloidogyninae</taxon>
        <taxon>Meloidogyne</taxon>
    </lineage>
</organism>
<dbReference type="GO" id="GO:0046872">
    <property type="term" value="F:metal ion binding"/>
    <property type="evidence" value="ECO:0007669"/>
    <property type="project" value="UniProtKB-KW"/>
</dbReference>
<dbReference type="GO" id="GO:0004176">
    <property type="term" value="F:ATP-dependent peptidase activity"/>
    <property type="evidence" value="ECO:0007669"/>
    <property type="project" value="InterPro"/>
</dbReference>
<feature type="domain" description="Nematode cuticle collagen N-terminal" evidence="21">
    <location>
        <begin position="11"/>
        <end position="63"/>
    </location>
</feature>
<feature type="transmembrane region" description="Helical" evidence="19">
    <location>
        <begin position="12"/>
        <end position="35"/>
    </location>
</feature>
<keyword evidence="22" id="KW-1185">Reference proteome</keyword>
<dbReference type="GO" id="GO:0042302">
    <property type="term" value="F:structural constituent of cuticle"/>
    <property type="evidence" value="ECO:0007669"/>
    <property type="project" value="InterPro"/>
</dbReference>
<evidence type="ECO:0000256" key="9">
    <source>
        <dbReference type="ARBA" id="ARBA00022737"/>
    </source>
</evidence>
<dbReference type="GO" id="GO:0005745">
    <property type="term" value="C:m-AAA complex"/>
    <property type="evidence" value="ECO:0007669"/>
    <property type="project" value="TreeGrafter"/>
</dbReference>
<dbReference type="WBParaSite" id="scf7180000422502.g9111">
    <property type="protein sequence ID" value="scf7180000422502.g9111"/>
    <property type="gene ID" value="scf7180000422502.g9111"/>
</dbReference>
<comment type="cofactor">
    <cofactor evidence="1">
        <name>Zn(2+)</name>
        <dbReference type="ChEBI" id="CHEBI:29105"/>
    </cofactor>
</comment>
<evidence type="ECO:0000256" key="14">
    <source>
        <dbReference type="ARBA" id="ARBA00022946"/>
    </source>
</evidence>
<dbReference type="PANTHER" id="PTHR43655:SF8">
    <property type="entry name" value="PARAPLEGIN"/>
    <property type="match status" value="1"/>
</dbReference>
<keyword evidence="11" id="KW-0378">Hydrolase</keyword>
<comment type="similarity">
    <text evidence="4">In the C-terminal section; belongs to the peptidase M41 family.</text>
</comment>
<evidence type="ECO:0000313" key="23">
    <source>
        <dbReference type="WBParaSite" id="scf7180000422502.g9111"/>
    </source>
</evidence>
<dbReference type="FunFam" id="1.20.58.760:FF:000003">
    <property type="entry name" value="AFG3-like AAA ATPase 2"/>
    <property type="match status" value="1"/>
</dbReference>
<evidence type="ECO:0000256" key="17">
    <source>
        <dbReference type="ARBA" id="ARBA00023136"/>
    </source>
</evidence>
<dbReference type="InterPro" id="IPR037219">
    <property type="entry name" value="Peptidase_M41-like"/>
</dbReference>
<dbReference type="Pfam" id="PF17862">
    <property type="entry name" value="AAA_lid_3"/>
    <property type="match status" value="1"/>
</dbReference>
<feature type="compositionally biased region" description="Low complexity" evidence="18">
    <location>
        <begin position="167"/>
        <end position="178"/>
    </location>
</feature>
<evidence type="ECO:0000256" key="13">
    <source>
        <dbReference type="ARBA" id="ARBA00022840"/>
    </source>
</evidence>
<dbReference type="GO" id="GO:0016887">
    <property type="term" value="F:ATP hydrolysis activity"/>
    <property type="evidence" value="ECO:0007669"/>
    <property type="project" value="InterPro"/>
</dbReference>
<keyword evidence="6" id="KW-0645">Protease</keyword>
<dbReference type="InterPro" id="IPR027417">
    <property type="entry name" value="P-loop_NTPase"/>
</dbReference>
<evidence type="ECO:0000256" key="15">
    <source>
        <dbReference type="ARBA" id="ARBA00022989"/>
    </source>
</evidence>
<evidence type="ECO:0000256" key="8">
    <source>
        <dbReference type="ARBA" id="ARBA00022723"/>
    </source>
</evidence>
<dbReference type="Gene3D" id="1.10.8.60">
    <property type="match status" value="1"/>
</dbReference>
<protein>
    <submittedName>
        <fullName evidence="23">Uncharacterized protein</fullName>
    </submittedName>
</protein>
<evidence type="ECO:0000256" key="7">
    <source>
        <dbReference type="ARBA" id="ARBA00022692"/>
    </source>
</evidence>
<dbReference type="SMART" id="SM01088">
    <property type="entry name" value="Col_cuticle_N"/>
    <property type="match status" value="1"/>
</dbReference>
<comment type="subcellular location">
    <subcellularLocation>
        <location evidence="2">Membrane</location>
        <topology evidence="2">Multi-pass membrane protein</topology>
    </subcellularLocation>
    <subcellularLocation>
        <location evidence="3">Mitochondrion</location>
    </subcellularLocation>
</comment>
<evidence type="ECO:0000259" key="20">
    <source>
        <dbReference type="SMART" id="SM00382"/>
    </source>
</evidence>
<keyword evidence="13" id="KW-0067">ATP-binding</keyword>
<keyword evidence="7 19" id="KW-0812">Transmembrane</keyword>
<feature type="compositionally biased region" description="Polar residues" evidence="18">
    <location>
        <begin position="357"/>
        <end position="369"/>
    </location>
</feature>
<evidence type="ECO:0000256" key="3">
    <source>
        <dbReference type="ARBA" id="ARBA00004173"/>
    </source>
</evidence>
<dbReference type="Gene3D" id="1.20.58.760">
    <property type="entry name" value="Peptidase M41"/>
    <property type="match status" value="1"/>
</dbReference>
<dbReference type="GO" id="GO:0005524">
    <property type="term" value="F:ATP binding"/>
    <property type="evidence" value="ECO:0007669"/>
    <property type="project" value="UniProtKB-KW"/>
</dbReference>
<dbReference type="Gene3D" id="3.40.50.300">
    <property type="entry name" value="P-loop containing nucleotide triphosphate hydrolases"/>
    <property type="match status" value="1"/>
</dbReference>
<comment type="similarity">
    <text evidence="5">In the N-terminal section; belongs to the AAA ATPase family.</text>
</comment>
<feature type="region of interest" description="Disordered" evidence="18">
    <location>
        <begin position="133"/>
        <end position="310"/>
    </location>
</feature>
<evidence type="ECO:0000256" key="5">
    <source>
        <dbReference type="ARBA" id="ARBA00010550"/>
    </source>
</evidence>
<keyword evidence="10" id="KW-0547">Nucleotide-binding</keyword>
<dbReference type="FunFam" id="3.40.50.300:FF:000277">
    <property type="entry name" value="ATP-dependent zinc metalloprotease FtsH"/>
    <property type="match status" value="1"/>
</dbReference>
<keyword evidence="15 19" id="KW-1133">Transmembrane helix</keyword>
<feature type="compositionally biased region" description="Basic and acidic residues" evidence="18">
    <location>
        <begin position="370"/>
        <end position="382"/>
    </location>
</feature>
<proteinExistence type="inferred from homology"/>
<dbReference type="InterPro" id="IPR008160">
    <property type="entry name" value="Collagen"/>
</dbReference>
<keyword evidence="17 19" id="KW-0472">Membrane</keyword>
<dbReference type="SMART" id="SM00382">
    <property type="entry name" value="AAA"/>
    <property type="match status" value="1"/>
</dbReference>
<dbReference type="FunFam" id="1.10.8.60:FF:000019">
    <property type="entry name" value="AFG3-like AAA ATPase 2"/>
    <property type="match status" value="1"/>
</dbReference>
<dbReference type="Pfam" id="PF01391">
    <property type="entry name" value="Collagen"/>
    <property type="match status" value="1"/>
</dbReference>
<dbReference type="AlphaFoldDB" id="A0A915NXX2"/>
<dbReference type="InterPro" id="IPR003959">
    <property type="entry name" value="ATPase_AAA_core"/>
</dbReference>
<dbReference type="InterPro" id="IPR050928">
    <property type="entry name" value="ATP-dep_Zn_Metalloprotease"/>
</dbReference>
<evidence type="ECO:0000259" key="21">
    <source>
        <dbReference type="SMART" id="SM01088"/>
    </source>
</evidence>
<dbReference type="Pfam" id="PF00004">
    <property type="entry name" value="AAA"/>
    <property type="match status" value="1"/>
</dbReference>
<evidence type="ECO:0000256" key="18">
    <source>
        <dbReference type="SAM" id="MobiDB-lite"/>
    </source>
</evidence>
<dbReference type="PANTHER" id="PTHR43655">
    <property type="entry name" value="ATP-DEPENDENT PROTEASE"/>
    <property type="match status" value="1"/>
</dbReference>
<feature type="compositionally biased region" description="Polar residues" evidence="18">
    <location>
        <begin position="222"/>
        <end position="231"/>
    </location>
</feature>
<dbReference type="CDD" id="cd19501">
    <property type="entry name" value="RecA-like_FtsH"/>
    <property type="match status" value="1"/>
</dbReference>
<feature type="domain" description="AAA+ ATPase" evidence="20">
    <location>
        <begin position="617"/>
        <end position="740"/>
    </location>
</feature>
<evidence type="ECO:0000256" key="12">
    <source>
        <dbReference type="ARBA" id="ARBA00022833"/>
    </source>
</evidence>
<dbReference type="Proteomes" id="UP000887560">
    <property type="component" value="Unplaced"/>
</dbReference>
<dbReference type="SUPFAM" id="SSF140990">
    <property type="entry name" value="FtsH protease domain-like"/>
    <property type="match status" value="1"/>
</dbReference>
<keyword evidence="14" id="KW-0809">Transit peptide</keyword>
<feature type="region of interest" description="Disordered" evidence="18">
    <location>
        <begin position="348"/>
        <end position="382"/>
    </location>
</feature>
<evidence type="ECO:0000256" key="11">
    <source>
        <dbReference type="ARBA" id="ARBA00022801"/>
    </source>
</evidence>
<evidence type="ECO:0000256" key="16">
    <source>
        <dbReference type="ARBA" id="ARBA00023049"/>
    </source>
</evidence>
<evidence type="ECO:0000256" key="2">
    <source>
        <dbReference type="ARBA" id="ARBA00004141"/>
    </source>
</evidence>